<feature type="non-terminal residue" evidence="2">
    <location>
        <position position="170"/>
    </location>
</feature>
<evidence type="ECO:0000256" key="1">
    <source>
        <dbReference type="SAM" id="MobiDB-lite"/>
    </source>
</evidence>
<organism evidence="2 3">
    <name type="scientific">Xanthocytophaga flava</name>
    <dbReference type="NCBI Taxonomy" id="3048013"/>
    <lineage>
        <taxon>Bacteria</taxon>
        <taxon>Pseudomonadati</taxon>
        <taxon>Bacteroidota</taxon>
        <taxon>Cytophagia</taxon>
        <taxon>Cytophagales</taxon>
        <taxon>Rhodocytophagaceae</taxon>
        <taxon>Xanthocytophaga</taxon>
    </lineage>
</organism>
<evidence type="ECO:0000313" key="2">
    <source>
        <dbReference type="EMBL" id="MDJ1486459.1"/>
    </source>
</evidence>
<comment type="caution">
    <text evidence="2">The sequence shown here is derived from an EMBL/GenBank/DDBJ whole genome shotgun (WGS) entry which is preliminary data.</text>
</comment>
<dbReference type="AlphaFoldDB" id="A0AAE3R165"/>
<dbReference type="EMBL" id="JASJOS010000063">
    <property type="protein sequence ID" value="MDJ1486459.1"/>
    <property type="molecule type" value="Genomic_DNA"/>
</dbReference>
<feature type="non-terminal residue" evidence="2">
    <location>
        <position position="1"/>
    </location>
</feature>
<proteinExistence type="predicted"/>
<feature type="region of interest" description="Disordered" evidence="1">
    <location>
        <begin position="1"/>
        <end position="26"/>
    </location>
</feature>
<accession>A0AAE3R165</accession>
<dbReference type="Proteomes" id="UP001241110">
    <property type="component" value="Unassembled WGS sequence"/>
</dbReference>
<evidence type="ECO:0000313" key="3">
    <source>
        <dbReference type="Proteomes" id="UP001241110"/>
    </source>
</evidence>
<gene>
    <name evidence="2" type="ORF">QNI16_38685</name>
</gene>
<sequence length="170" mass="18372">LNIIPNLGSNSTPQLRNPPVDNAEVGQKFTHNPAAFDPDGDSLSYKMIIPRQSVTLTVANYRSPETVAPPLGIPEAGSGAPTFVLNPLNGDITWDAPGSYGIGSKGYAEYNIAFVVEEWRKTAAGYNKIGEIVRDMQITVREQPNKRPELIIPKDTCIVAGTVLKAIIRA</sequence>
<name>A0AAE3R165_9BACT</name>
<protein>
    <submittedName>
        <fullName evidence="2">Uncharacterized protein</fullName>
    </submittedName>
</protein>
<reference evidence="2" key="1">
    <citation type="submission" date="2023-05" db="EMBL/GenBank/DDBJ databases">
        <authorList>
            <person name="Zhang X."/>
        </authorList>
    </citation>
    <scope>NUCLEOTIDE SEQUENCE</scope>
    <source>
        <strain evidence="2">YF14B1</strain>
    </source>
</reference>